<evidence type="ECO:0000256" key="4">
    <source>
        <dbReference type="ARBA" id="ARBA00023235"/>
    </source>
</evidence>
<reference evidence="7 8" key="1">
    <citation type="submission" date="2018-08" db="EMBL/GenBank/DDBJ databases">
        <title>Complete genome sequencing of Blastochloris tepida GI.</title>
        <authorList>
            <person name="Tsukatani Y."/>
            <person name="Mori H."/>
        </authorList>
    </citation>
    <scope>NUCLEOTIDE SEQUENCE [LARGE SCALE GENOMIC DNA]</scope>
    <source>
        <strain evidence="7 8">GI</strain>
    </source>
</reference>
<dbReference type="AlphaFoldDB" id="A0A348G0W9"/>
<feature type="domain" description="PPIase cyclophilin-type" evidence="6">
    <location>
        <begin position="15"/>
        <end position="155"/>
    </location>
</feature>
<keyword evidence="8" id="KW-1185">Reference proteome</keyword>
<evidence type="ECO:0000256" key="2">
    <source>
        <dbReference type="ARBA" id="ARBA00007365"/>
    </source>
</evidence>
<dbReference type="InterPro" id="IPR024936">
    <property type="entry name" value="Cyclophilin-type_PPIase"/>
</dbReference>
<dbReference type="CDD" id="cd00317">
    <property type="entry name" value="cyclophilin"/>
    <property type="match status" value="1"/>
</dbReference>
<dbReference type="OrthoDB" id="9807797at2"/>
<name>A0A348G0W9_9HYPH</name>
<dbReference type="KEGG" id="blag:BLTE_18870"/>
<dbReference type="PIRSF" id="PIRSF001467">
    <property type="entry name" value="Peptidylpro_ismrse"/>
    <property type="match status" value="1"/>
</dbReference>
<dbReference type="Gene3D" id="2.40.100.10">
    <property type="entry name" value="Cyclophilin-like"/>
    <property type="match status" value="1"/>
</dbReference>
<comment type="similarity">
    <text evidence="2 5">Belongs to the cyclophilin-type PPIase family.</text>
</comment>
<dbReference type="Pfam" id="PF00160">
    <property type="entry name" value="Pro_isomerase"/>
    <property type="match status" value="1"/>
</dbReference>
<evidence type="ECO:0000313" key="7">
    <source>
        <dbReference type="EMBL" id="BBF93202.1"/>
    </source>
</evidence>
<accession>A0A348G0W9</accession>
<dbReference type="Proteomes" id="UP000266934">
    <property type="component" value="Chromosome"/>
</dbReference>
<keyword evidence="3 5" id="KW-0697">Rotamase</keyword>
<evidence type="ECO:0000313" key="8">
    <source>
        <dbReference type="Proteomes" id="UP000266934"/>
    </source>
</evidence>
<dbReference type="EC" id="5.2.1.8" evidence="5"/>
<dbReference type="RefSeq" id="WP_126399685.1">
    <property type="nucleotide sequence ID" value="NZ_AP018907.1"/>
</dbReference>
<dbReference type="PRINTS" id="PR00153">
    <property type="entry name" value="CSAPPISMRASE"/>
</dbReference>
<dbReference type="EMBL" id="AP018907">
    <property type="protein sequence ID" value="BBF93202.1"/>
    <property type="molecule type" value="Genomic_DNA"/>
</dbReference>
<evidence type="ECO:0000259" key="6">
    <source>
        <dbReference type="PROSITE" id="PS50072"/>
    </source>
</evidence>
<evidence type="ECO:0000256" key="5">
    <source>
        <dbReference type="RuleBase" id="RU363019"/>
    </source>
</evidence>
<comment type="catalytic activity">
    <reaction evidence="5">
        <text>[protein]-peptidylproline (omega=180) = [protein]-peptidylproline (omega=0)</text>
        <dbReference type="Rhea" id="RHEA:16237"/>
        <dbReference type="Rhea" id="RHEA-COMP:10747"/>
        <dbReference type="Rhea" id="RHEA-COMP:10748"/>
        <dbReference type="ChEBI" id="CHEBI:83833"/>
        <dbReference type="ChEBI" id="CHEBI:83834"/>
        <dbReference type="EC" id="5.2.1.8"/>
    </reaction>
</comment>
<protein>
    <recommendedName>
        <fullName evidence="5">Peptidyl-prolyl cis-trans isomerase</fullName>
        <shortName evidence="5">PPIase</shortName>
        <ecNumber evidence="5">5.2.1.8</ecNumber>
    </recommendedName>
</protein>
<dbReference type="InterPro" id="IPR002130">
    <property type="entry name" value="Cyclophilin-type_PPIase_dom"/>
</dbReference>
<comment type="function">
    <text evidence="1 5">PPIases accelerate the folding of proteins. It catalyzes the cis-trans isomerization of proline imidic peptide bonds in oligopeptides.</text>
</comment>
<dbReference type="PANTHER" id="PTHR45625">
    <property type="entry name" value="PEPTIDYL-PROLYL CIS-TRANS ISOMERASE-RELATED"/>
    <property type="match status" value="1"/>
</dbReference>
<evidence type="ECO:0000256" key="1">
    <source>
        <dbReference type="ARBA" id="ARBA00002388"/>
    </source>
</evidence>
<keyword evidence="4 5" id="KW-0413">Isomerase</keyword>
<sequence length="155" mass="16969">MSDPENTLILETTKGRVTIALRPDLAPNHVERLKTLARQGFYDGIVFHRVIDGFMAQTGCPRGTGTGGSDLPNLKAEFSAEKHVRGTCSMARSANPDSANSQFFICFAEAPWLDRQYSVWGQVTEGMDVVDQIKRGEPVRDPDKIVSMKVAADAA</sequence>
<gene>
    <name evidence="7" type="primary">ppiB</name>
    <name evidence="7" type="ORF">BLTE_18870</name>
</gene>
<dbReference type="InterPro" id="IPR029000">
    <property type="entry name" value="Cyclophilin-like_dom_sf"/>
</dbReference>
<evidence type="ECO:0000256" key="3">
    <source>
        <dbReference type="ARBA" id="ARBA00023110"/>
    </source>
</evidence>
<dbReference type="PROSITE" id="PS50072">
    <property type="entry name" value="CSA_PPIASE_2"/>
    <property type="match status" value="1"/>
</dbReference>
<dbReference type="PANTHER" id="PTHR45625:SF4">
    <property type="entry name" value="PEPTIDYLPROLYL ISOMERASE DOMAIN AND WD REPEAT-CONTAINING PROTEIN 1"/>
    <property type="match status" value="1"/>
</dbReference>
<organism evidence="7 8">
    <name type="scientific">Blastochloris tepida</name>
    <dbReference type="NCBI Taxonomy" id="2233851"/>
    <lineage>
        <taxon>Bacteria</taxon>
        <taxon>Pseudomonadati</taxon>
        <taxon>Pseudomonadota</taxon>
        <taxon>Alphaproteobacteria</taxon>
        <taxon>Hyphomicrobiales</taxon>
        <taxon>Blastochloridaceae</taxon>
        <taxon>Blastochloris</taxon>
    </lineage>
</organism>
<dbReference type="GO" id="GO:0003755">
    <property type="term" value="F:peptidyl-prolyl cis-trans isomerase activity"/>
    <property type="evidence" value="ECO:0007669"/>
    <property type="project" value="UniProtKB-UniRule"/>
</dbReference>
<proteinExistence type="inferred from homology"/>
<dbReference type="SUPFAM" id="SSF50891">
    <property type="entry name" value="Cyclophilin-like"/>
    <property type="match status" value="1"/>
</dbReference>
<dbReference type="InterPro" id="IPR044666">
    <property type="entry name" value="Cyclophilin_A-like"/>
</dbReference>